<keyword evidence="4" id="KW-1185">Reference proteome</keyword>
<protein>
    <submittedName>
        <fullName evidence="1">Uncharacterized protein</fullName>
    </submittedName>
</protein>
<evidence type="ECO:0000313" key="1">
    <source>
        <dbReference type="EMBL" id="EFW90980.1"/>
    </source>
</evidence>
<reference evidence="1 3" key="1">
    <citation type="journal article" date="2014" name="ISME J.">
        <title>Trehalose/2-sulfotrehalose biosynthesis and glycine-betaine uptake are widely spread mechanisms for osmoadaptation in the Halobacteriales.</title>
        <authorList>
            <person name="Youssef N.H."/>
            <person name="Savage-Ashlock K.N."/>
            <person name="McCully A.L."/>
            <person name="Luedtke B."/>
            <person name="Shaw E.I."/>
            <person name="Hoff W.D."/>
            <person name="Elshahed M.S."/>
        </authorList>
    </citation>
    <scope>NUCLEOTIDE SEQUENCE [LARGE SCALE GENOMIC DNA]</scope>
    <source>
        <strain evidence="1 3">DX253</strain>
    </source>
</reference>
<name>E7QXH7_HALPU</name>
<sequence length="60" mass="6729">MTHSALGRRRDGTDAPEIVFAIDETPDERCPNRAIIADITRDDAWIATDSTDTAVLTEWR</sequence>
<dbReference type="RefSeq" id="WP_007982026.1">
    <property type="nucleotide sequence ID" value="NZ_AEMG01000019.1"/>
</dbReference>
<proteinExistence type="predicted"/>
<evidence type="ECO:0000313" key="2">
    <source>
        <dbReference type="EMBL" id="SHK28193.1"/>
    </source>
</evidence>
<accession>E7QXH7</accession>
<dbReference type="Pfam" id="PF24433">
    <property type="entry name" value="DUF7556"/>
    <property type="match status" value="1"/>
</dbReference>
<reference evidence="2" key="3">
    <citation type="submission" date="2016-11" db="EMBL/GenBank/DDBJ databases">
        <authorList>
            <person name="Jaros S."/>
            <person name="Januszkiewicz K."/>
            <person name="Wedrychowicz H."/>
        </authorList>
    </citation>
    <scope>NUCLEOTIDE SEQUENCE [LARGE SCALE GENOMIC DNA]</scope>
    <source>
        <strain evidence="2">DX253</strain>
    </source>
</reference>
<dbReference type="EMBL" id="FRAN01000001">
    <property type="protein sequence ID" value="SHK28193.1"/>
    <property type="molecule type" value="Genomic_DNA"/>
</dbReference>
<dbReference type="AlphaFoldDB" id="E7QXH7"/>
<gene>
    <name evidence="2" type="ORF">SAMN05444342_1192</name>
    <name evidence="1" type="ORF">ZOD2009_17578</name>
</gene>
<dbReference type="Proteomes" id="UP000003751">
    <property type="component" value="Unassembled WGS sequence"/>
</dbReference>
<dbReference type="EMBL" id="AEMG01000019">
    <property type="protein sequence ID" value="EFW90980.1"/>
    <property type="molecule type" value="Genomic_DNA"/>
</dbReference>
<organism evidence="1 3">
    <name type="scientific">Haladaptatus paucihalophilus DX253</name>
    <dbReference type="NCBI Taxonomy" id="797209"/>
    <lineage>
        <taxon>Archaea</taxon>
        <taxon>Methanobacteriati</taxon>
        <taxon>Methanobacteriota</taxon>
        <taxon>Stenosarchaea group</taxon>
        <taxon>Halobacteria</taxon>
        <taxon>Halobacteriales</taxon>
        <taxon>Haladaptataceae</taxon>
        <taxon>Haladaptatus</taxon>
    </lineage>
</organism>
<dbReference type="Proteomes" id="UP000184203">
    <property type="component" value="Unassembled WGS sequence"/>
</dbReference>
<dbReference type="InterPro" id="IPR055978">
    <property type="entry name" value="DUF7556"/>
</dbReference>
<reference evidence="4" key="2">
    <citation type="submission" date="2016-11" db="EMBL/GenBank/DDBJ databases">
        <authorList>
            <person name="Varghese N."/>
            <person name="Submissions S."/>
        </authorList>
    </citation>
    <scope>NUCLEOTIDE SEQUENCE [LARGE SCALE GENOMIC DNA]</scope>
    <source>
        <strain evidence="4">DX253</strain>
    </source>
</reference>
<evidence type="ECO:0000313" key="3">
    <source>
        <dbReference type="Proteomes" id="UP000003751"/>
    </source>
</evidence>
<evidence type="ECO:0000313" key="4">
    <source>
        <dbReference type="Proteomes" id="UP000184203"/>
    </source>
</evidence>
<dbReference type="OrthoDB" id="262340at2157"/>
<dbReference type="PATRIC" id="fig|797209.4.peg.3443"/>